<dbReference type="GO" id="GO:0006355">
    <property type="term" value="P:regulation of DNA-templated transcription"/>
    <property type="evidence" value="ECO:0007669"/>
    <property type="project" value="InterPro"/>
</dbReference>
<dbReference type="InterPro" id="IPR036388">
    <property type="entry name" value="WH-like_DNA-bd_sf"/>
</dbReference>
<dbReference type="KEGG" id="ccas:EIB73_02740"/>
<dbReference type="EMBL" id="CP034159">
    <property type="protein sequence ID" value="AZI32161.1"/>
    <property type="molecule type" value="Genomic_DNA"/>
</dbReference>
<dbReference type="PROSITE" id="PS00622">
    <property type="entry name" value="HTH_LUXR_1"/>
    <property type="match status" value="1"/>
</dbReference>
<protein>
    <submittedName>
        <fullName evidence="5">DNA-binding response regulator</fullName>
    </submittedName>
</protein>
<evidence type="ECO:0000313" key="6">
    <source>
        <dbReference type="Proteomes" id="UP000270185"/>
    </source>
</evidence>
<proteinExistence type="predicted"/>
<feature type="domain" description="HTH luxR-type" evidence="4">
    <location>
        <begin position="150"/>
        <end position="215"/>
    </location>
</feature>
<dbReference type="Gene3D" id="1.10.10.10">
    <property type="entry name" value="Winged helix-like DNA-binding domain superfamily/Winged helix DNA-binding domain"/>
    <property type="match status" value="1"/>
</dbReference>
<dbReference type="Proteomes" id="UP000270185">
    <property type="component" value="Chromosome"/>
</dbReference>
<dbReference type="InterPro" id="IPR016032">
    <property type="entry name" value="Sig_transdc_resp-reg_C-effctor"/>
</dbReference>
<dbReference type="Pfam" id="PF00196">
    <property type="entry name" value="GerE"/>
    <property type="match status" value="1"/>
</dbReference>
<sequence>MKKKIILYESQRLYLDCIHYFLQSNVISKNYQIVGITEFGDIEKNITTENSVLFLNVTGINTFDITDYIEKFLEINPTLKIIVNSLTPEARMIKKFFDKGVKSYLGGTTSKEEFLEALHQVMDGKVYVNDNAKNALLNFICSVDDLYEKKHNSVEDLTAREKDVLLLICDGLRSKEIAEKLFISTHTVESHRRNMMLKFNTNNSSKLVKFALENRLVEY</sequence>
<evidence type="ECO:0000256" key="3">
    <source>
        <dbReference type="ARBA" id="ARBA00023163"/>
    </source>
</evidence>
<keyword evidence="2 5" id="KW-0238">DNA-binding</keyword>
<evidence type="ECO:0000313" key="5">
    <source>
        <dbReference type="EMBL" id="AZI32161.1"/>
    </source>
</evidence>
<evidence type="ECO:0000259" key="4">
    <source>
        <dbReference type="PROSITE" id="PS50043"/>
    </source>
</evidence>
<organism evidence="5 6">
    <name type="scientific">Kaistella carnis</name>
    <dbReference type="NCBI Taxonomy" id="1241979"/>
    <lineage>
        <taxon>Bacteria</taxon>
        <taxon>Pseudomonadati</taxon>
        <taxon>Bacteroidota</taxon>
        <taxon>Flavobacteriia</taxon>
        <taxon>Flavobacteriales</taxon>
        <taxon>Weeksellaceae</taxon>
        <taxon>Chryseobacterium group</taxon>
        <taxon>Kaistella</taxon>
    </lineage>
</organism>
<dbReference type="Gene3D" id="3.40.50.2300">
    <property type="match status" value="1"/>
</dbReference>
<dbReference type="InterPro" id="IPR000792">
    <property type="entry name" value="Tscrpt_reg_LuxR_C"/>
</dbReference>
<name>A0A3G8XU05_9FLAO</name>
<dbReference type="SMART" id="SM00421">
    <property type="entry name" value="HTH_LUXR"/>
    <property type="match status" value="1"/>
</dbReference>
<dbReference type="CDD" id="cd06170">
    <property type="entry name" value="LuxR_C_like"/>
    <property type="match status" value="1"/>
</dbReference>
<evidence type="ECO:0000256" key="1">
    <source>
        <dbReference type="ARBA" id="ARBA00023015"/>
    </source>
</evidence>
<dbReference type="PANTHER" id="PTHR44688:SF16">
    <property type="entry name" value="DNA-BINDING TRANSCRIPTIONAL ACTIVATOR DEVR_DOSR"/>
    <property type="match status" value="1"/>
</dbReference>
<dbReference type="AlphaFoldDB" id="A0A3G8XU05"/>
<accession>A0A3G8XU05</accession>
<dbReference type="OrthoDB" id="9795108at2"/>
<dbReference type="SUPFAM" id="SSF46894">
    <property type="entry name" value="C-terminal effector domain of the bipartite response regulators"/>
    <property type="match status" value="1"/>
</dbReference>
<reference evidence="6" key="1">
    <citation type="submission" date="2018-11" db="EMBL/GenBank/DDBJ databases">
        <title>Proposal to divide the Flavobacteriaceae and reorganize its genera based on Amino Acid Identity values calculated from whole genome sequences.</title>
        <authorList>
            <person name="Nicholson A.C."/>
            <person name="Gulvik C.A."/>
            <person name="Whitney A.M."/>
            <person name="Humrighouse B.W."/>
            <person name="Bell M."/>
            <person name="Holmes B."/>
            <person name="Steigerwalt A.G."/>
            <person name="Villarma A."/>
            <person name="Sheth M."/>
            <person name="Batra D."/>
            <person name="Pryor J."/>
            <person name="Bernardet J.-F."/>
            <person name="Hugo C."/>
            <person name="Kampfer P."/>
            <person name="Newman J.D."/>
            <person name="McQuiston J.R."/>
        </authorList>
    </citation>
    <scope>NUCLEOTIDE SEQUENCE [LARGE SCALE GENOMIC DNA]</scope>
    <source>
        <strain evidence="6">G0081</strain>
    </source>
</reference>
<dbReference type="GO" id="GO:0003677">
    <property type="term" value="F:DNA binding"/>
    <property type="evidence" value="ECO:0007669"/>
    <property type="project" value="UniProtKB-KW"/>
</dbReference>
<keyword evidence="1" id="KW-0805">Transcription regulation</keyword>
<keyword evidence="3" id="KW-0804">Transcription</keyword>
<dbReference type="RefSeq" id="WP_125022403.1">
    <property type="nucleotide sequence ID" value="NZ_CP034159.1"/>
</dbReference>
<dbReference type="PROSITE" id="PS50043">
    <property type="entry name" value="HTH_LUXR_2"/>
    <property type="match status" value="1"/>
</dbReference>
<gene>
    <name evidence="5" type="ORF">EIB73_02740</name>
</gene>
<dbReference type="PRINTS" id="PR00038">
    <property type="entry name" value="HTHLUXR"/>
</dbReference>
<dbReference type="PANTHER" id="PTHR44688">
    <property type="entry name" value="DNA-BINDING TRANSCRIPTIONAL ACTIVATOR DEVR_DOSR"/>
    <property type="match status" value="1"/>
</dbReference>
<keyword evidence="6" id="KW-1185">Reference proteome</keyword>
<evidence type="ECO:0000256" key="2">
    <source>
        <dbReference type="ARBA" id="ARBA00023125"/>
    </source>
</evidence>